<evidence type="ECO:0000313" key="3">
    <source>
        <dbReference type="EMBL" id="WOO77073.1"/>
    </source>
</evidence>
<protein>
    <submittedName>
        <fullName evidence="3">Uncharacterized protein</fullName>
    </submittedName>
</protein>
<feature type="transmembrane region" description="Helical" evidence="2">
    <location>
        <begin position="124"/>
        <end position="144"/>
    </location>
</feature>
<organism evidence="3 4">
    <name type="scientific">Vanrija pseudolonga</name>
    <dbReference type="NCBI Taxonomy" id="143232"/>
    <lineage>
        <taxon>Eukaryota</taxon>
        <taxon>Fungi</taxon>
        <taxon>Dikarya</taxon>
        <taxon>Basidiomycota</taxon>
        <taxon>Agaricomycotina</taxon>
        <taxon>Tremellomycetes</taxon>
        <taxon>Trichosporonales</taxon>
        <taxon>Trichosporonaceae</taxon>
        <taxon>Vanrija</taxon>
    </lineage>
</organism>
<feature type="region of interest" description="Disordered" evidence="1">
    <location>
        <begin position="191"/>
        <end position="251"/>
    </location>
</feature>
<feature type="compositionally biased region" description="Basic and acidic residues" evidence="1">
    <location>
        <begin position="199"/>
        <end position="208"/>
    </location>
</feature>
<dbReference type="AlphaFoldDB" id="A0AAF0XZK9"/>
<gene>
    <name evidence="3" type="ORF">LOC62_01G000669</name>
</gene>
<dbReference type="RefSeq" id="XP_062623105.1">
    <property type="nucleotide sequence ID" value="XM_062767121.1"/>
</dbReference>
<keyword evidence="2" id="KW-0812">Transmembrane</keyword>
<evidence type="ECO:0000256" key="1">
    <source>
        <dbReference type="SAM" id="MobiDB-lite"/>
    </source>
</evidence>
<keyword evidence="4" id="KW-1185">Reference proteome</keyword>
<evidence type="ECO:0000256" key="2">
    <source>
        <dbReference type="SAM" id="Phobius"/>
    </source>
</evidence>
<proteinExistence type="predicted"/>
<reference evidence="3" key="1">
    <citation type="submission" date="2023-10" db="EMBL/GenBank/DDBJ databases">
        <authorList>
            <person name="Noh H."/>
        </authorList>
    </citation>
    <scope>NUCLEOTIDE SEQUENCE</scope>
    <source>
        <strain evidence="3">DUCC4014</strain>
    </source>
</reference>
<feature type="compositionally biased region" description="Basic and acidic residues" evidence="1">
    <location>
        <begin position="239"/>
        <end position="251"/>
    </location>
</feature>
<name>A0AAF0XZK9_9TREE</name>
<keyword evidence="2" id="KW-1133">Transmembrane helix</keyword>
<dbReference type="EMBL" id="CP086714">
    <property type="protein sequence ID" value="WOO77073.1"/>
    <property type="molecule type" value="Genomic_DNA"/>
</dbReference>
<evidence type="ECO:0000313" key="4">
    <source>
        <dbReference type="Proteomes" id="UP000827549"/>
    </source>
</evidence>
<dbReference type="GeneID" id="87803927"/>
<accession>A0AAF0XZK9</accession>
<dbReference type="Proteomes" id="UP000827549">
    <property type="component" value="Chromosome 1"/>
</dbReference>
<sequence length="251" mass="28367">MARPAIAIDIDKTVVEECRTVRLNWTGWDKFEVQVLDAHKKYLESTCEPTEDPYVTGSYDEFCERGFSDVWKASVRAPATVYFRVKDGLKQQADSVALSIIKGTGDTSCVKAGEKRRHYKKYNWAIGLGIALGIIALVGVWMCIKERRKRSHPGGTGGRQWWRVRGVSKAKSRTLPGNDFLALEERALNEPRAPAASARDVRRSRDDAWNAESDSDDEDTDQPQLHPEEVDPVPPYSPGERKDKFKEHGYL</sequence>
<keyword evidence="2" id="KW-0472">Membrane</keyword>